<dbReference type="PANTHER" id="PTHR12428">
    <property type="entry name" value="OXA1"/>
    <property type="match status" value="1"/>
</dbReference>
<dbReference type="Pfam" id="PF02096">
    <property type="entry name" value="60KD_IMP"/>
    <property type="match status" value="1"/>
</dbReference>
<comment type="subcellular location">
    <subcellularLocation>
        <location evidence="1">Cell inner membrane</location>
        <topology evidence="1">Multi-pass membrane protein</topology>
    </subcellularLocation>
    <subcellularLocation>
        <location evidence="13">Cell membrane</location>
        <topology evidence="13">Multi-pass membrane protein</topology>
    </subcellularLocation>
</comment>
<reference evidence="18" key="1">
    <citation type="journal article" date="2019" name="Int. J. Syst. Evol. Microbiol.">
        <title>The Global Catalogue of Microorganisms (GCM) 10K type strain sequencing project: providing services to taxonomists for standard genome sequencing and annotation.</title>
        <authorList>
            <consortium name="The Broad Institute Genomics Platform"/>
            <consortium name="The Broad Institute Genome Sequencing Center for Infectious Disease"/>
            <person name="Wu L."/>
            <person name="Ma J."/>
        </authorList>
    </citation>
    <scope>NUCLEOTIDE SEQUENCE [LARGE SCALE GENOMIC DNA]</scope>
    <source>
        <strain evidence="18">CGMCC 1.12931</strain>
    </source>
</reference>
<feature type="transmembrane region" description="Helical" evidence="13">
    <location>
        <begin position="505"/>
        <end position="526"/>
    </location>
</feature>
<evidence type="ECO:0000256" key="2">
    <source>
        <dbReference type="ARBA" id="ARBA00010527"/>
    </source>
</evidence>
<keyword evidence="8 13" id="KW-1133">Transmembrane helix</keyword>
<dbReference type="CDD" id="cd20070">
    <property type="entry name" value="5TM_YidC_Alb3"/>
    <property type="match status" value="1"/>
</dbReference>
<comment type="similarity">
    <text evidence="2 13">Belongs to the OXA1/ALB3/YidC family. Type 1 subfamily.</text>
</comment>
<comment type="caution">
    <text evidence="17">The sequence shown here is derived from an EMBL/GenBank/DDBJ whole genome shotgun (WGS) entry which is preliminary data.</text>
</comment>
<evidence type="ECO:0000256" key="1">
    <source>
        <dbReference type="ARBA" id="ARBA00004429"/>
    </source>
</evidence>
<keyword evidence="18" id="KW-1185">Reference proteome</keyword>
<evidence type="ECO:0000256" key="14">
    <source>
        <dbReference type="SAM" id="MobiDB-lite"/>
    </source>
</evidence>
<evidence type="ECO:0000256" key="4">
    <source>
        <dbReference type="ARBA" id="ARBA00022448"/>
    </source>
</evidence>
<evidence type="ECO:0000256" key="8">
    <source>
        <dbReference type="ARBA" id="ARBA00022989"/>
    </source>
</evidence>
<keyword evidence="6 13" id="KW-0812">Transmembrane</keyword>
<gene>
    <name evidence="13 17" type="primary">yidC</name>
    <name evidence="17" type="ORF">GCM10010832_23600</name>
</gene>
<feature type="region of interest" description="Disordered" evidence="14">
    <location>
        <begin position="607"/>
        <end position="632"/>
    </location>
</feature>
<feature type="transmembrane region" description="Helical" evidence="13">
    <location>
        <begin position="570"/>
        <end position="589"/>
    </location>
</feature>
<keyword evidence="9 13" id="KW-0472">Membrane</keyword>
<sequence length="632" mass="73011">MEENKKFDVNSLIGFVLIGIILFWMLYMNQDPESEQEQTTTEQVEENKTDTLQQNSQTNNLATPTEEASSTENDSIAQLIAQQQLGAFAYAEMAASNKDGVTEISNDVLRLKVSNRGGQIIEAEILEYETYDGKPIYLIKDGNANFSIDLHTKDGKKLATKDLYFEPSLSQEGEDQVLQMKLKASEENYLAFEYRLKPDDYMMDFNIRSQGLNQVLNTSEEPMLHWQIKAYRLAKSISYENQYSEIIFKYEGNKDDYTNQREQTEEEGKDVDWVAFRQHFFSSILLADSPFQRGKFISENLVQDEQVDTVFTKNYKAELALQLEAGEFTKGMNFYYGPTDIKILREYERDLDIAVPLGWGIFGWINKYLFIPFFGFLSGVLPSYGLAIIIMTIVVRIVLSPITYKSYLSQAKMKVLRPEIDELNKKYKDNAMKKQQETMKLYSKTGVSPLSGCIPALLQIPVFYALFRFFPSAFDLRQKGFLWADDLSSYDVIFEWDAYIPLISWVYGNHVSLFPILASVAIFFYMRMTTGQNMQQMSQPGMPNMKVIMYISPLVMLVFFNNYASGLSLYYFISNLITIGIMLVIKKVIIDEDKILAKIEMNKKKPKKKGKFARKMQQIMEQAEEQKRKNQK</sequence>
<evidence type="ECO:0000256" key="5">
    <source>
        <dbReference type="ARBA" id="ARBA00022475"/>
    </source>
</evidence>
<accession>A0ABQ1SLR7</accession>
<feature type="transmembrane region" description="Helical" evidence="13">
    <location>
        <begin position="383"/>
        <end position="404"/>
    </location>
</feature>
<dbReference type="InterPro" id="IPR038221">
    <property type="entry name" value="YidC_periplasmic_sf"/>
</dbReference>
<evidence type="ECO:0000256" key="3">
    <source>
        <dbReference type="ARBA" id="ARBA00015325"/>
    </source>
</evidence>
<evidence type="ECO:0000313" key="18">
    <source>
        <dbReference type="Proteomes" id="UP000599179"/>
    </source>
</evidence>
<feature type="transmembrane region" description="Helical" evidence="13">
    <location>
        <begin position="547"/>
        <end position="564"/>
    </location>
</feature>
<keyword evidence="10 13" id="KW-0143">Chaperone</keyword>
<keyword evidence="5 13" id="KW-1003">Cell membrane</keyword>
<evidence type="ECO:0000259" key="16">
    <source>
        <dbReference type="Pfam" id="PF14849"/>
    </source>
</evidence>
<organism evidence="17 18">
    <name type="scientific">Psychroflexus planctonicus</name>
    <dbReference type="NCBI Taxonomy" id="1526575"/>
    <lineage>
        <taxon>Bacteria</taxon>
        <taxon>Pseudomonadati</taxon>
        <taxon>Bacteroidota</taxon>
        <taxon>Flavobacteriia</taxon>
        <taxon>Flavobacteriales</taxon>
        <taxon>Flavobacteriaceae</taxon>
        <taxon>Psychroflexus</taxon>
    </lineage>
</organism>
<dbReference type="HAMAP" id="MF_01810">
    <property type="entry name" value="YidC_type1"/>
    <property type="match status" value="1"/>
</dbReference>
<evidence type="ECO:0000256" key="11">
    <source>
        <dbReference type="ARBA" id="ARBA00033245"/>
    </source>
</evidence>
<dbReference type="CDD" id="cd19961">
    <property type="entry name" value="EcYidC-like_peri"/>
    <property type="match status" value="1"/>
</dbReference>
<dbReference type="InterPro" id="IPR001708">
    <property type="entry name" value="YidC/ALB3/OXA1/COX18"/>
</dbReference>
<dbReference type="PANTHER" id="PTHR12428:SF65">
    <property type="entry name" value="CYTOCHROME C OXIDASE ASSEMBLY PROTEIN COX18, MITOCHONDRIAL"/>
    <property type="match status" value="1"/>
</dbReference>
<evidence type="ECO:0000256" key="12">
    <source>
        <dbReference type="ARBA" id="ARBA00033342"/>
    </source>
</evidence>
<comment type="subunit">
    <text evidence="13">Interacts with the Sec translocase complex via SecD. Specifically interacts with transmembrane segments of nascent integral membrane proteins during membrane integration.</text>
</comment>
<feature type="transmembrane region" description="Helical" evidence="13">
    <location>
        <begin position="12"/>
        <end position="28"/>
    </location>
</feature>
<feature type="compositionally biased region" description="Polar residues" evidence="14">
    <location>
        <begin position="50"/>
        <end position="73"/>
    </location>
</feature>
<evidence type="ECO:0000256" key="7">
    <source>
        <dbReference type="ARBA" id="ARBA00022927"/>
    </source>
</evidence>
<dbReference type="EMBL" id="BMGM01000011">
    <property type="protein sequence ID" value="GGE42933.1"/>
    <property type="molecule type" value="Genomic_DNA"/>
</dbReference>
<dbReference type="RefSeq" id="WP_188459346.1">
    <property type="nucleotide sequence ID" value="NZ_BMGM01000011.1"/>
</dbReference>
<protein>
    <recommendedName>
        <fullName evidence="3 13">Membrane protein insertase YidC</fullName>
    </recommendedName>
    <alternativeName>
        <fullName evidence="12 13">Foldase YidC</fullName>
    </alternativeName>
    <alternativeName>
        <fullName evidence="11 13">Membrane integrase YidC</fullName>
    </alternativeName>
    <alternativeName>
        <fullName evidence="13">Membrane protein YidC</fullName>
    </alternativeName>
</protein>
<dbReference type="Gene3D" id="2.70.98.90">
    <property type="match status" value="1"/>
</dbReference>
<comment type="function">
    <text evidence="13">Required for the insertion and/or proper folding and/or complex formation of integral membrane proteins into the membrane. Involved in integration of membrane proteins that insert both dependently and independently of the Sec translocase complex, as well as at least some lipoproteins. Aids folding of multispanning membrane proteins.</text>
</comment>
<name>A0ABQ1SLR7_9FLAO</name>
<dbReference type="InterPro" id="IPR028053">
    <property type="entry name" value="Membr_insert_YidC_N"/>
</dbReference>
<feature type="domain" description="Membrane insertase YidC N-terminal" evidence="16">
    <location>
        <begin position="103"/>
        <end position="370"/>
    </location>
</feature>
<feature type="region of interest" description="Disordered" evidence="14">
    <location>
        <begin position="34"/>
        <end position="73"/>
    </location>
</feature>
<feature type="domain" description="Membrane insertase YidC/Oxa/ALB C-terminal" evidence="15">
    <location>
        <begin position="384"/>
        <end position="587"/>
    </location>
</feature>
<evidence type="ECO:0000256" key="10">
    <source>
        <dbReference type="ARBA" id="ARBA00023186"/>
    </source>
</evidence>
<dbReference type="InterPro" id="IPR028055">
    <property type="entry name" value="YidC/Oxa/ALB_C"/>
</dbReference>
<dbReference type="Proteomes" id="UP000599179">
    <property type="component" value="Unassembled WGS sequence"/>
</dbReference>
<dbReference type="NCBIfam" id="NF002359">
    <property type="entry name" value="PRK01318.2-6"/>
    <property type="match status" value="1"/>
</dbReference>
<keyword evidence="4 13" id="KW-0813">Transport</keyword>
<dbReference type="Pfam" id="PF14849">
    <property type="entry name" value="YidC_periplas"/>
    <property type="match status" value="1"/>
</dbReference>
<evidence type="ECO:0000256" key="9">
    <source>
        <dbReference type="ARBA" id="ARBA00023136"/>
    </source>
</evidence>
<evidence type="ECO:0000259" key="15">
    <source>
        <dbReference type="Pfam" id="PF02096"/>
    </source>
</evidence>
<dbReference type="NCBIfam" id="NF002356">
    <property type="entry name" value="PRK01318.2-3"/>
    <property type="match status" value="1"/>
</dbReference>
<evidence type="ECO:0000256" key="13">
    <source>
        <dbReference type="HAMAP-Rule" id="MF_01810"/>
    </source>
</evidence>
<dbReference type="NCBIfam" id="TIGR03593">
    <property type="entry name" value="yidC_nterm"/>
    <property type="match status" value="1"/>
</dbReference>
<dbReference type="PRINTS" id="PR00701">
    <property type="entry name" value="60KDINNERMP"/>
</dbReference>
<dbReference type="InterPro" id="IPR047196">
    <property type="entry name" value="YidC_ALB_C"/>
</dbReference>
<evidence type="ECO:0000313" key="17">
    <source>
        <dbReference type="EMBL" id="GGE42933.1"/>
    </source>
</evidence>
<proteinExistence type="inferred from homology"/>
<dbReference type="NCBIfam" id="TIGR03592">
    <property type="entry name" value="yidC_oxa1_cterm"/>
    <property type="match status" value="1"/>
</dbReference>
<feature type="transmembrane region" description="Helical" evidence="13">
    <location>
        <begin position="441"/>
        <end position="467"/>
    </location>
</feature>
<keyword evidence="7 13" id="KW-0653">Protein transport</keyword>
<dbReference type="InterPro" id="IPR019998">
    <property type="entry name" value="Membr_insert_YidC"/>
</dbReference>
<evidence type="ECO:0000256" key="6">
    <source>
        <dbReference type="ARBA" id="ARBA00022692"/>
    </source>
</evidence>